<dbReference type="SUPFAM" id="SSF55021">
    <property type="entry name" value="ACT-like"/>
    <property type="match status" value="1"/>
</dbReference>
<dbReference type="PROSITE" id="PS00065">
    <property type="entry name" value="D_2_HYDROXYACID_DH_1"/>
    <property type="match status" value="1"/>
</dbReference>
<dbReference type="SUPFAM" id="SSF52283">
    <property type="entry name" value="Formate/glycerate dehydrogenase catalytic domain-like"/>
    <property type="match status" value="1"/>
</dbReference>
<dbReference type="CDD" id="cd04902">
    <property type="entry name" value="ACT_3PGDH-xct"/>
    <property type="match status" value="1"/>
</dbReference>
<dbReference type="Gene3D" id="3.30.1330.90">
    <property type="entry name" value="D-3-phosphoglycerate dehydrogenase, domain 3"/>
    <property type="match status" value="1"/>
</dbReference>
<comment type="similarity">
    <text evidence="3 11">Belongs to the D-isomer specific 2-hydroxyacid dehydrogenase family.</text>
</comment>
<evidence type="ECO:0000256" key="5">
    <source>
        <dbReference type="ARBA" id="ARBA00022605"/>
    </source>
</evidence>
<dbReference type="PROSITE" id="PS51671">
    <property type="entry name" value="ACT"/>
    <property type="match status" value="1"/>
</dbReference>
<reference evidence="13 14" key="1">
    <citation type="submission" date="2023-03" db="EMBL/GenBank/DDBJ databases">
        <title>Complete genome sequence of Tepidibacter sp. SWIR-1, isolated from a deep-sea hydrothermal vent.</title>
        <authorList>
            <person name="Li X."/>
        </authorList>
    </citation>
    <scope>NUCLEOTIDE SEQUENCE [LARGE SCALE GENOMIC DNA]</scope>
    <source>
        <strain evidence="13 14">SWIR-1</strain>
    </source>
</reference>
<protein>
    <recommendedName>
        <fullName evidence="4 11">D-3-phosphoglycerate dehydrogenase</fullName>
        <ecNumber evidence="11">1.1.1.95</ecNumber>
    </recommendedName>
</protein>
<comment type="function">
    <text evidence="1">Catalyzes the reversible oxidation of 3-phospho-D-glycerate to 3-phosphonooxypyruvate, the first step of the phosphorylated L-serine biosynthesis pathway. Also catalyzes the reversible oxidation of 2-hydroxyglutarate to 2-oxoglutarate.</text>
</comment>
<dbReference type="Pfam" id="PF02826">
    <property type="entry name" value="2-Hacid_dh_C"/>
    <property type="match status" value="1"/>
</dbReference>
<organism evidence="13 14">
    <name type="scientific">Tepidibacter hydrothermalis</name>
    <dbReference type="NCBI Taxonomy" id="3036126"/>
    <lineage>
        <taxon>Bacteria</taxon>
        <taxon>Bacillati</taxon>
        <taxon>Bacillota</taxon>
        <taxon>Clostridia</taxon>
        <taxon>Peptostreptococcales</taxon>
        <taxon>Peptostreptococcaceae</taxon>
        <taxon>Tepidibacter</taxon>
    </lineage>
</organism>
<evidence type="ECO:0000256" key="11">
    <source>
        <dbReference type="RuleBase" id="RU363003"/>
    </source>
</evidence>
<dbReference type="InterPro" id="IPR029752">
    <property type="entry name" value="D-isomer_DH_CS1"/>
</dbReference>
<dbReference type="Gene3D" id="3.40.50.720">
    <property type="entry name" value="NAD(P)-binding Rossmann-like Domain"/>
    <property type="match status" value="2"/>
</dbReference>
<feature type="domain" description="ACT" evidence="12">
    <location>
        <begin position="456"/>
        <end position="528"/>
    </location>
</feature>
<dbReference type="SUPFAM" id="SSF143548">
    <property type="entry name" value="Serine metabolism enzymes domain"/>
    <property type="match status" value="1"/>
</dbReference>
<dbReference type="InterPro" id="IPR006140">
    <property type="entry name" value="D-isomer_DH_NAD-bd"/>
</dbReference>
<accession>A0ABY8E8S8</accession>
<dbReference type="InterPro" id="IPR006236">
    <property type="entry name" value="PGDH"/>
</dbReference>
<dbReference type="CDD" id="cd12173">
    <property type="entry name" value="PGDH_4"/>
    <property type="match status" value="1"/>
</dbReference>
<keyword evidence="14" id="KW-1185">Reference proteome</keyword>
<evidence type="ECO:0000256" key="1">
    <source>
        <dbReference type="ARBA" id="ARBA00003800"/>
    </source>
</evidence>
<dbReference type="RefSeq" id="WP_277731228.1">
    <property type="nucleotide sequence ID" value="NZ_CP120733.1"/>
</dbReference>
<evidence type="ECO:0000259" key="12">
    <source>
        <dbReference type="PROSITE" id="PS51671"/>
    </source>
</evidence>
<keyword evidence="7 11" id="KW-0520">NAD</keyword>
<comment type="catalytic activity">
    <reaction evidence="10 11">
        <text>(2R)-3-phosphoglycerate + NAD(+) = 3-phosphooxypyruvate + NADH + H(+)</text>
        <dbReference type="Rhea" id="RHEA:12641"/>
        <dbReference type="ChEBI" id="CHEBI:15378"/>
        <dbReference type="ChEBI" id="CHEBI:18110"/>
        <dbReference type="ChEBI" id="CHEBI:57540"/>
        <dbReference type="ChEBI" id="CHEBI:57945"/>
        <dbReference type="ChEBI" id="CHEBI:58272"/>
        <dbReference type="EC" id="1.1.1.95"/>
    </reaction>
</comment>
<dbReference type="PROSITE" id="PS00671">
    <property type="entry name" value="D_2_HYDROXYACID_DH_3"/>
    <property type="match status" value="1"/>
</dbReference>
<proteinExistence type="inferred from homology"/>
<dbReference type="InterPro" id="IPR006139">
    <property type="entry name" value="D-isomer_2_OHA_DH_cat_dom"/>
</dbReference>
<evidence type="ECO:0000256" key="6">
    <source>
        <dbReference type="ARBA" id="ARBA00023002"/>
    </source>
</evidence>
<evidence type="ECO:0000256" key="7">
    <source>
        <dbReference type="ARBA" id="ARBA00023027"/>
    </source>
</evidence>
<dbReference type="InterPro" id="IPR002912">
    <property type="entry name" value="ACT_dom"/>
</dbReference>
<evidence type="ECO:0000313" key="14">
    <source>
        <dbReference type="Proteomes" id="UP001222800"/>
    </source>
</evidence>
<evidence type="ECO:0000256" key="9">
    <source>
        <dbReference type="ARBA" id="ARBA00048126"/>
    </source>
</evidence>
<dbReference type="PROSITE" id="PS00670">
    <property type="entry name" value="D_2_HYDROXYACID_DH_2"/>
    <property type="match status" value="1"/>
</dbReference>
<dbReference type="InterPro" id="IPR045626">
    <property type="entry name" value="PGDH_ASB_dom"/>
</dbReference>
<evidence type="ECO:0000313" key="13">
    <source>
        <dbReference type="EMBL" id="WFD09303.1"/>
    </source>
</evidence>
<dbReference type="Proteomes" id="UP001222800">
    <property type="component" value="Chromosome"/>
</dbReference>
<comment type="catalytic activity">
    <reaction evidence="9">
        <text>(R)-2-hydroxyglutarate + NAD(+) = 2-oxoglutarate + NADH + H(+)</text>
        <dbReference type="Rhea" id="RHEA:49612"/>
        <dbReference type="ChEBI" id="CHEBI:15378"/>
        <dbReference type="ChEBI" id="CHEBI:15801"/>
        <dbReference type="ChEBI" id="CHEBI:16810"/>
        <dbReference type="ChEBI" id="CHEBI:57540"/>
        <dbReference type="ChEBI" id="CHEBI:57945"/>
        <dbReference type="EC" id="1.1.1.399"/>
    </reaction>
</comment>
<dbReference type="Pfam" id="PF19304">
    <property type="entry name" value="PGDH_inter"/>
    <property type="match status" value="1"/>
</dbReference>
<dbReference type="NCBIfam" id="TIGR01327">
    <property type="entry name" value="PGDH"/>
    <property type="match status" value="1"/>
</dbReference>
<dbReference type="Gene3D" id="3.30.70.260">
    <property type="match status" value="1"/>
</dbReference>
<dbReference type="PANTHER" id="PTHR42789:SF1">
    <property type="entry name" value="D-ISOMER SPECIFIC 2-HYDROXYACID DEHYDROGENASE FAMILY PROTEIN (AFU_ORTHOLOGUE AFUA_6G10090)"/>
    <property type="match status" value="1"/>
</dbReference>
<dbReference type="InterPro" id="IPR029753">
    <property type="entry name" value="D-isomer_DH_CS"/>
</dbReference>
<keyword evidence="6 11" id="KW-0560">Oxidoreductase</keyword>
<dbReference type="SUPFAM" id="SSF51735">
    <property type="entry name" value="NAD(P)-binding Rossmann-fold domains"/>
    <property type="match status" value="1"/>
</dbReference>
<gene>
    <name evidence="13" type="primary">serA</name>
    <name evidence="13" type="ORF">P4S50_13015</name>
</gene>
<dbReference type="InterPro" id="IPR029009">
    <property type="entry name" value="ASB_dom_sf"/>
</dbReference>
<keyword evidence="5 11" id="KW-0028">Amino-acid biosynthesis</keyword>
<dbReference type="Pfam" id="PF01842">
    <property type="entry name" value="ACT"/>
    <property type="match status" value="1"/>
</dbReference>
<evidence type="ECO:0000256" key="3">
    <source>
        <dbReference type="ARBA" id="ARBA00005854"/>
    </source>
</evidence>
<dbReference type="InterPro" id="IPR045865">
    <property type="entry name" value="ACT-like_dom_sf"/>
</dbReference>
<comment type="pathway">
    <text evidence="2 11">Amino-acid biosynthesis; L-serine biosynthesis; L-serine from 3-phospho-D-glycerate: step 1/3.</text>
</comment>
<evidence type="ECO:0000256" key="10">
    <source>
        <dbReference type="ARBA" id="ARBA00048731"/>
    </source>
</evidence>
<dbReference type="InterPro" id="IPR036291">
    <property type="entry name" value="NAD(P)-bd_dom_sf"/>
</dbReference>
<evidence type="ECO:0000256" key="8">
    <source>
        <dbReference type="ARBA" id="ARBA00023299"/>
    </source>
</evidence>
<evidence type="ECO:0000256" key="2">
    <source>
        <dbReference type="ARBA" id="ARBA00005216"/>
    </source>
</evidence>
<dbReference type="Pfam" id="PF00389">
    <property type="entry name" value="2-Hacid_dh"/>
    <property type="match status" value="1"/>
</dbReference>
<sequence length="528" mass="58395">MKNKVIITEMIDQEGIKILKKTLDVDIKVGISREELLNIIHDYNAIIVRSNTNVDEELFDKAKNLKIVGRAGNGIDNIDVEAATKRGIIVANTPQSNTMSACELTIGLLLAQSRNIPQANGDTKLGNWGRNSFKGVEVYGKTLGIIGLGKIGSLVATRMKAFGMNIIAYDPYITDERFEKFKATKKERLKELVEESDFITVHTPKTEETINIIDKNEIKCMKDGVRLVNAARGGIINEDALLKGINEGKIASAALDVHKVEPCINSKLFDHPNIIVTPHIGAGTIEAQENVGKTIANQIINGLNGDIVSNAVNLPTIHREELKLIKPYIELAEKLGKIYYQIHNEPIELVDIQYHGNIASQDIKMVTIAFIKGLLEPVMKENVNYINAHVCAKNRDIIVNEGKKKDNYKNYVDSMSVKIKNKIGEFTLLGSLSAKKEGKLVEINGYEVDVNPSKHMLFIQNWDVPGVIGDIGMVLGRNNINVATMQVGRNIKGEKALMILNIDEGVSKESIEDISTVENVLWSKGIKL</sequence>
<dbReference type="EC" id="1.1.1.95" evidence="11"/>
<name>A0ABY8E8S8_9FIRM</name>
<keyword evidence="8 11" id="KW-0718">Serine biosynthesis</keyword>
<dbReference type="PANTHER" id="PTHR42789">
    <property type="entry name" value="D-ISOMER SPECIFIC 2-HYDROXYACID DEHYDROGENASE FAMILY PROTEIN (AFU_ORTHOLOGUE AFUA_6G10090)"/>
    <property type="match status" value="1"/>
</dbReference>
<evidence type="ECO:0000256" key="4">
    <source>
        <dbReference type="ARBA" id="ARBA00021582"/>
    </source>
</evidence>
<dbReference type="EMBL" id="CP120733">
    <property type="protein sequence ID" value="WFD09303.1"/>
    <property type="molecule type" value="Genomic_DNA"/>
</dbReference>
<dbReference type="InterPro" id="IPR050857">
    <property type="entry name" value="D-2-hydroxyacid_DH"/>
</dbReference>
<dbReference type="GO" id="GO:0004617">
    <property type="term" value="F:phosphoglycerate dehydrogenase activity"/>
    <property type="evidence" value="ECO:0007669"/>
    <property type="project" value="UniProtKB-EC"/>
</dbReference>